<sequence length="56" mass="6391">MLRASDNGTAEQRIEIRAENGKRRKWQPHVSKCAQHADETRLSSDVWRPSDNGTAE</sequence>
<name>A0AAD5RGF8_PARTN</name>
<evidence type="ECO:0000313" key="2">
    <source>
        <dbReference type="EMBL" id="KAJ1374024.1"/>
    </source>
</evidence>
<dbReference type="AlphaFoldDB" id="A0AAD5RGF8"/>
<accession>A0AAD5RGF8</accession>
<feature type="region of interest" description="Disordered" evidence="1">
    <location>
        <begin position="1"/>
        <end position="56"/>
    </location>
</feature>
<proteinExistence type="predicted"/>
<comment type="caution">
    <text evidence="2">The sequence shown here is derived from an EMBL/GenBank/DDBJ whole genome shotgun (WGS) entry which is preliminary data.</text>
</comment>
<reference evidence="2" key="1">
    <citation type="submission" date="2021-06" db="EMBL/GenBank/DDBJ databases">
        <title>Parelaphostrongylus tenuis whole genome reference sequence.</title>
        <authorList>
            <person name="Garwood T.J."/>
            <person name="Larsen P.A."/>
            <person name="Fountain-Jones N.M."/>
            <person name="Garbe J.R."/>
            <person name="Macchietto M.G."/>
            <person name="Kania S.A."/>
            <person name="Gerhold R.W."/>
            <person name="Richards J.E."/>
            <person name="Wolf T.M."/>
        </authorList>
    </citation>
    <scope>NUCLEOTIDE SEQUENCE</scope>
    <source>
        <strain evidence="2">MNPRO001-30</strain>
        <tissue evidence="2">Meninges</tissue>
    </source>
</reference>
<protein>
    <submittedName>
        <fullName evidence="2">Uncharacterized protein</fullName>
    </submittedName>
</protein>
<dbReference type="EMBL" id="JAHQIW010007378">
    <property type="protein sequence ID" value="KAJ1374024.1"/>
    <property type="molecule type" value="Genomic_DNA"/>
</dbReference>
<dbReference type="Proteomes" id="UP001196413">
    <property type="component" value="Unassembled WGS sequence"/>
</dbReference>
<organism evidence="2 3">
    <name type="scientific">Parelaphostrongylus tenuis</name>
    <name type="common">Meningeal worm</name>
    <dbReference type="NCBI Taxonomy" id="148309"/>
    <lineage>
        <taxon>Eukaryota</taxon>
        <taxon>Metazoa</taxon>
        <taxon>Ecdysozoa</taxon>
        <taxon>Nematoda</taxon>
        <taxon>Chromadorea</taxon>
        <taxon>Rhabditida</taxon>
        <taxon>Rhabditina</taxon>
        <taxon>Rhabditomorpha</taxon>
        <taxon>Strongyloidea</taxon>
        <taxon>Metastrongylidae</taxon>
        <taxon>Parelaphostrongylus</taxon>
    </lineage>
</organism>
<feature type="compositionally biased region" description="Polar residues" evidence="1">
    <location>
        <begin position="1"/>
        <end position="10"/>
    </location>
</feature>
<keyword evidence="3" id="KW-1185">Reference proteome</keyword>
<evidence type="ECO:0000313" key="3">
    <source>
        <dbReference type="Proteomes" id="UP001196413"/>
    </source>
</evidence>
<gene>
    <name evidence="2" type="ORF">KIN20_036612</name>
</gene>
<evidence type="ECO:0000256" key="1">
    <source>
        <dbReference type="SAM" id="MobiDB-lite"/>
    </source>
</evidence>
<feature type="compositionally biased region" description="Basic and acidic residues" evidence="1">
    <location>
        <begin position="12"/>
        <end position="21"/>
    </location>
</feature>